<evidence type="ECO:0000256" key="6">
    <source>
        <dbReference type="RuleBase" id="RU362062"/>
    </source>
</evidence>
<keyword evidence="9" id="KW-0969">Cilium</keyword>
<keyword evidence="4 6" id="KW-0975">Bacterial flagellum</keyword>
<feature type="domain" description="Flagellar basal-body/hook protein C-terminal" evidence="8">
    <location>
        <begin position="92"/>
        <end position="136"/>
    </location>
</feature>
<evidence type="ECO:0000256" key="5">
    <source>
        <dbReference type="ARBA" id="ARBA00025933"/>
    </source>
</evidence>
<dbReference type="PANTHER" id="PTHR30435">
    <property type="entry name" value="FLAGELLAR PROTEIN"/>
    <property type="match status" value="1"/>
</dbReference>
<name>A0A1V3NQ99_9GAMM</name>
<dbReference type="Pfam" id="PF00460">
    <property type="entry name" value="Flg_bb_rod"/>
    <property type="match status" value="1"/>
</dbReference>
<comment type="subcellular location">
    <subcellularLocation>
        <location evidence="1 6">Bacterial flagellum basal body</location>
    </subcellularLocation>
</comment>
<organism evidence="9 10">
    <name type="scientific">Thioalkalivibrio denitrificans</name>
    <dbReference type="NCBI Taxonomy" id="108003"/>
    <lineage>
        <taxon>Bacteria</taxon>
        <taxon>Pseudomonadati</taxon>
        <taxon>Pseudomonadota</taxon>
        <taxon>Gammaproteobacteria</taxon>
        <taxon>Chromatiales</taxon>
        <taxon>Ectothiorhodospiraceae</taxon>
        <taxon>Thioalkalivibrio</taxon>
    </lineage>
</organism>
<accession>A0A1V3NQ99</accession>
<evidence type="ECO:0000256" key="3">
    <source>
        <dbReference type="ARBA" id="ARBA00017941"/>
    </source>
</evidence>
<dbReference type="InterPro" id="IPR001444">
    <property type="entry name" value="Flag_bb_rod_N"/>
</dbReference>
<evidence type="ECO:0000259" key="8">
    <source>
        <dbReference type="Pfam" id="PF06429"/>
    </source>
</evidence>
<evidence type="ECO:0000313" key="9">
    <source>
        <dbReference type="EMBL" id="OOG27133.1"/>
    </source>
</evidence>
<keyword evidence="10" id="KW-1185">Reference proteome</keyword>
<dbReference type="GO" id="GO:0030694">
    <property type="term" value="C:bacterial-type flagellum basal body, rod"/>
    <property type="evidence" value="ECO:0007669"/>
    <property type="project" value="UniProtKB-UniRule"/>
</dbReference>
<dbReference type="AlphaFoldDB" id="A0A1V3NQ99"/>
<comment type="similarity">
    <text evidence="2">Belongs to the flagella basal body rod proteins family.</text>
</comment>
<dbReference type="PANTHER" id="PTHR30435:SF2">
    <property type="entry name" value="FLAGELLAR BASAL-BODY ROD PROTEIN FLGC"/>
    <property type="match status" value="1"/>
</dbReference>
<dbReference type="InterPro" id="IPR010930">
    <property type="entry name" value="Flg_bb/hook_C_dom"/>
</dbReference>
<dbReference type="OrthoDB" id="9794148at2"/>
<evidence type="ECO:0000256" key="2">
    <source>
        <dbReference type="ARBA" id="ARBA00009677"/>
    </source>
</evidence>
<dbReference type="STRING" id="108003.B1C78_03890"/>
<evidence type="ECO:0000259" key="7">
    <source>
        <dbReference type="Pfam" id="PF00460"/>
    </source>
</evidence>
<dbReference type="Pfam" id="PF06429">
    <property type="entry name" value="Flg_bbr_C"/>
    <property type="match status" value="1"/>
</dbReference>
<evidence type="ECO:0000256" key="1">
    <source>
        <dbReference type="ARBA" id="ARBA00004117"/>
    </source>
</evidence>
<dbReference type="InterPro" id="IPR006299">
    <property type="entry name" value="FlgC"/>
</dbReference>
<sequence length="139" mass="14934">MSNLFKIFDVSGSALSAQSVRLNTTASNMANAQVASSTPEGAYRAKHPVFATVLHAAGQNNSTSPVHVAGVLESQAPPRAEYAPNHPLADEQGYVYMPNVSVVEEMANMISASRSYQNNVEVMNTTKQLLLRTLQLGQQ</sequence>
<reference evidence="9 10" key="1">
    <citation type="submission" date="2017-02" db="EMBL/GenBank/DDBJ databases">
        <title>Genomic diversity within the haloalkaliphilic genus Thioalkalivibrio.</title>
        <authorList>
            <person name="Ahn A.-C."/>
            <person name="Meier-Kolthoff J."/>
            <person name="Overmars L."/>
            <person name="Richter M."/>
            <person name="Woyke T."/>
            <person name="Sorokin D.Y."/>
            <person name="Muyzer G."/>
        </authorList>
    </citation>
    <scope>NUCLEOTIDE SEQUENCE [LARGE SCALE GENOMIC DNA]</scope>
    <source>
        <strain evidence="9 10">ALJD</strain>
    </source>
</reference>
<dbReference type="NCBIfam" id="TIGR01395">
    <property type="entry name" value="FlgC"/>
    <property type="match status" value="1"/>
</dbReference>
<dbReference type="GO" id="GO:0071978">
    <property type="term" value="P:bacterial-type flagellum-dependent swarming motility"/>
    <property type="evidence" value="ECO:0007669"/>
    <property type="project" value="TreeGrafter"/>
</dbReference>
<comment type="subunit">
    <text evidence="5 6">The basal body constitutes a major portion of the flagellar organelle and consists of four rings (L,P,S, and M) mounted on a central rod. The rod consists of about 26 subunits of FlgG in the distal portion, and FlgB, FlgC and FlgF are thought to build up the proximal portion of the rod with about 6 subunits each.</text>
</comment>
<dbReference type="RefSeq" id="WP_077277826.1">
    <property type="nucleotide sequence ID" value="NZ_MVBK01000021.1"/>
</dbReference>
<dbReference type="Proteomes" id="UP000189462">
    <property type="component" value="Unassembled WGS sequence"/>
</dbReference>
<keyword evidence="9" id="KW-0282">Flagellum</keyword>
<feature type="domain" description="Flagellar basal body rod protein N-terminal" evidence="7">
    <location>
        <begin position="9"/>
        <end position="32"/>
    </location>
</feature>
<proteinExistence type="inferred from homology"/>
<evidence type="ECO:0000313" key="10">
    <source>
        <dbReference type="Proteomes" id="UP000189462"/>
    </source>
</evidence>
<gene>
    <name evidence="9" type="ORF">B1C78_03890</name>
</gene>
<keyword evidence="9" id="KW-0966">Cell projection</keyword>
<dbReference type="EMBL" id="MVBK01000021">
    <property type="protein sequence ID" value="OOG27133.1"/>
    <property type="molecule type" value="Genomic_DNA"/>
</dbReference>
<protein>
    <recommendedName>
        <fullName evidence="3 6">Flagellar basal-body rod protein FlgC</fullName>
    </recommendedName>
</protein>
<comment type="caution">
    <text evidence="9">The sequence shown here is derived from an EMBL/GenBank/DDBJ whole genome shotgun (WGS) entry which is preliminary data.</text>
</comment>
<evidence type="ECO:0000256" key="4">
    <source>
        <dbReference type="ARBA" id="ARBA00023143"/>
    </source>
</evidence>